<proteinExistence type="predicted"/>
<dbReference type="Proteomes" id="UP000070054">
    <property type="component" value="Unassembled WGS sequence"/>
</dbReference>
<dbReference type="AlphaFoldDB" id="A0A135T8W8"/>
<evidence type="ECO:0000313" key="1">
    <source>
        <dbReference type="EMBL" id="KXH44596.1"/>
    </source>
</evidence>
<dbReference type="EMBL" id="JEMN01001198">
    <property type="protein sequence ID" value="KXH44596.1"/>
    <property type="molecule type" value="Genomic_DNA"/>
</dbReference>
<name>A0A135T8W8_9PEZI</name>
<organism evidence="1 2">
    <name type="scientific">Colletotrichum nymphaeae SA-01</name>
    <dbReference type="NCBI Taxonomy" id="1460502"/>
    <lineage>
        <taxon>Eukaryota</taxon>
        <taxon>Fungi</taxon>
        <taxon>Dikarya</taxon>
        <taxon>Ascomycota</taxon>
        <taxon>Pezizomycotina</taxon>
        <taxon>Sordariomycetes</taxon>
        <taxon>Hypocreomycetidae</taxon>
        <taxon>Glomerellales</taxon>
        <taxon>Glomerellaceae</taxon>
        <taxon>Colletotrichum</taxon>
        <taxon>Colletotrichum acutatum species complex</taxon>
    </lineage>
</organism>
<comment type="caution">
    <text evidence="1">The sequence shown here is derived from an EMBL/GenBank/DDBJ whole genome shotgun (WGS) entry which is preliminary data.</text>
</comment>
<sequence>MTGGMGYLRFTVLCPPGFKSSKASEHSGAYPRLCLPETDWPHPDHLKSWTPRCSSSGGTPSVTVLFHTPAVLNSLWSPGTSSLPSSVCLPPDSGHFLRPFPTASPEDPSLSPTSELLPPLSQLDLSDSVSAGLDRQYGLWALGCPPISFSAQNLTFRLDTEDAESLLQPRPPRFFPSQITGTFGQIPGTQSSSVRWSCQALTC</sequence>
<evidence type="ECO:0000313" key="2">
    <source>
        <dbReference type="Proteomes" id="UP000070054"/>
    </source>
</evidence>
<reference evidence="1 2" key="1">
    <citation type="submission" date="2014-02" db="EMBL/GenBank/DDBJ databases">
        <title>The genome sequence of Colletotrichum nymphaeae SA-01.</title>
        <authorList>
            <person name="Baroncelli R."/>
            <person name="Thon M.R."/>
        </authorList>
    </citation>
    <scope>NUCLEOTIDE SEQUENCE [LARGE SCALE GENOMIC DNA]</scope>
    <source>
        <strain evidence="1 2">SA-01</strain>
    </source>
</reference>
<gene>
    <name evidence="1" type="ORF">CNYM01_09475</name>
</gene>
<accession>A0A135T8W8</accession>
<keyword evidence="2" id="KW-1185">Reference proteome</keyword>
<protein>
    <submittedName>
        <fullName evidence="1">Uncharacterized protein</fullName>
    </submittedName>
</protein>